<reference evidence="10 11" key="1">
    <citation type="submission" date="2024-10" db="EMBL/GenBank/DDBJ databases">
        <title>Isolation, draft genome sequencing and identification of Phyllobacterium sp. NSA23, isolated from leaf soil.</title>
        <authorList>
            <person name="Akita H."/>
        </authorList>
    </citation>
    <scope>NUCLEOTIDE SEQUENCE [LARGE SCALE GENOMIC DNA]</scope>
    <source>
        <strain evidence="10 11">NSA23</strain>
    </source>
</reference>
<keyword evidence="3" id="KW-0808">Transferase</keyword>
<evidence type="ECO:0000259" key="9">
    <source>
        <dbReference type="PROSITE" id="PS52029"/>
    </source>
</evidence>
<feature type="active site" description="Proton donor/acceptor" evidence="7">
    <location>
        <position position="161"/>
    </location>
</feature>
<sequence>MGFLGDRPLTGSIRMKLKNAFLASLMASALLAGCQGSSLDDISPKAEKPLPQKIVAKMKAKGMTTTSPIMIRIFKEEGQLEVWKRKDNGRYDVIATYDICKWSGKLGPKYIEGDRQAPEGFYTVRPAQMNPRSSYYLSFNIGFPNAYDRVNGRTGQHLMVHGACSSSGCYSMTDEQVAEIYAFARDAFRGGQTAFQIQAFPFRMTAANMARYRNDPNYPFWKMLKEGYDLFEITKVPPKVDVCEKRYVFNNTAIGPEGIAPDAACPTVGQPDALRMSYMSYQKTFETAFSTAQKKSSKQAPAPSIAGEAEAKLVAAWSAARARGEKVSREPPSLTPASAEKPNAPDIDPVMTAKTAPAAAQPAPQQATAAAPQQIPVEMPPVPAAAPVPQPNPVAQAPAGDVTAGNPAGETPMAPPAPEAVQAADAAAAGKPWWKVFGR</sequence>
<gene>
    <name evidence="10" type="ORF">PPNSA23_01680</name>
</gene>
<dbReference type="PANTHER" id="PTHR36699:SF1">
    <property type="entry name" value="L,D-TRANSPEPTIDASE YAFK-RELATED"/>
    <property type="match status" value="1"/>
</dbReference>
<dbReference type="InterPro" id="IPR005490">
    <property type="entry name" value="LD_TPept_cat_dom"/>
</dbReference>
<feature type="active site" description="Nucleophile" evidence="7">
    <location>
        <position position="169"/>
    </location>
</feature>
<proteinExistence type="inferred from homology"/>
<dbReference type="EMBL" id="BAAFZP010000001">
    <property type="protein sequence ID" value="GAB1580225.1"/>
    <property type="molecule type" value="Genomic_DNA"/>
</dbReference>
<keyword evidence="6 7" id="KW-0961">Cell wall biogenesis/degradation</keyword>
<feature type="domain" description="L,D-TPase catalytic" evidence="9">
    <location>
        <begin position="69"/>
        <end position="200"/>
    </location>
</feature>
<comment type="pathway">
    <text evidence="1 7">Cell wall biogenesis; peptidoglycan biosynthesis.</text>
</comment>
<keyword evidence="5 7" id="KW-0573">Peptidoglycan synthesis</keyword>
<dbReference type="PROSITE" id="PS52029">
    <property type="entry name" value="LD_TPASE"/>
    <property type="match status" value="1"/>
</dbReference>
<evidence type="ECO:0000313" key="10">
    <source>
        <dbReference type="EMBL" id="GAB1580225.1"/>
    </source>
</evidence>
<dbReference type="PANTHER" id="PTHR36699">
    <property type="entry name" value="LD-TRANSPEPTIDASE"/>
    <property type="match status" value="1"/>
</dbReference>
<evidence type="ECO:0000256" key="2">
    <source>
        <dbReference type="ARBA" id="ARBA00005992"/>
    </source>
</evidence>
<comment type="similarity">
    <text evidence="2">Belongs to the YkuD family.</text>
</comment>
<organism evidence="10 11">
    <name type="scientific">Phyllobacterium phragmitis</name>
    <dbReference type="NCBI Taxonomy" id="2670329"/>
    <lineage>
        <taxon>Bacteria</taxon>
        <taxon>Pseudomonadati</taxon>
        <taxon>Pseudomonadota</taxon>
        <taxon>Alphaproteobacteria</taxon>
        <taxon>Hyphomicrobiales</taxon>
        <taxon>Phyllobacteriaceae</taxon>
        <taxon>Phyllobacterium</taxon>
    </lineage>
</organism>
<evidence type="ECO:0000256" key="1">
    <source>
        <dbReference type="ARBA" id="ARBA00004752"/>
    </source>
</evidence>
<dbReference type="SUPFAM" id="SSF141523">
    <property type="entry name" value="L,D-transpeptidase catalytic domain-like"/>
    <property type="match status" value="1"/>
</dbReference>
<dbReference type="Pfam" id="PF03734">
    <property type="entry name" value="YkuD"/>
    <property type="match status" value="1"/>
</dbReference>
<dbReference type="Proteomes" id="UP001628091">
    <property type="component" value="Unassembled WGS sequence"/>
</dbReference>
<dbReference type="PROSITE" id="PS51257">
    <property type="entry name" value="PROKAR_LIPOPROTEIN"/>
    <property type="match status" value="1"/>
</dbReference>
<feature type="compositionally biased region" description="Pro residues" evidence="8">
    <location>
        <begin position="378"/>
        <end position="392"/>
    </location>
</feature>
<dbReference type="CDD" id="cd16913">
    <property type="entry name" value="YkuD_like"/>
    <property type="match status" value="1"/>
</dbReference>
<name>A0ABQ0GU83_9HYPH</name>
<evidence type="ECO:0000256" key="4">
    <source>
        <dbReference type="ARBA" id="ARBA00022960"/>
    </source>
</evidence>
<feature type="compositionally biased region" description="Low complexity" evidence="8">
    <location>
        <begin position="419"/>
        <end position="432"/>
    </location>
</feature>
<keyword evidence="11" id="KW-1185">Reference proteome</keyword>
<comment type="caution">
    <text evidence="10">The sequence shown here is derived from an EMBL/GenBank/DDBJ whole genome shotgun (WGS) entry which is preliminary data.</text>
</comment>
<evidence type="ECO:0000256" key="5">
    <source>
        <dbReference type="ARBA" id="ARBA00022984"/>
    </source>
</evidence>
<feature type="region of interest" description="Disordered" evidence="8">
    <location>
        <begin position="322"/>
        <end position="439"/>
    </location>
</feature>
<feature type="compositionally biased region" description="Low complexity" evidence="8">
    <location>
        <begin position="352"/>
        <end position="374"/>
    </location>
</feature>
<dbReference type="InterPro" id="IPR038063">
    <property type="entry name" value="Transpep_catalytic_dom"/>
</dbReference>
<evidence type="ECO:0000256" key="6">
    <source>
        <dbReference type="ARBA" id="ARBA00023316"/>
    </source>
</evidence>
<keyword evidence="4 7" id="KW-0133">Cell shape</keyword>
<evidence type="ECO:0000256" key="3">
    <source>
        <dbReference type="ARBA" id="ARBA00022679"/>
    </source>
</evidence>
<protein>
    <recommendedName>
        <fullName evidence="9">L,D-TPase catalytic domain-containing protein</fullName>
    </recommendedName>
</protein>
<evidence type="ECO:0000256" key="7">
    <source>
        <dbReference type="PROSITE-ProRule" id="PRU01373"/>
    </source>
</evidence>
<accession>A0ABQ0GU83</accession>
<evidence type="ECO:0000313" key="11">
    <source>
        <dbReference type="Proteomes" id="UP001628091"/>
    </source>
</evidence>
<evidence type="ECO:0000256" key="8">
    <source>
        <dbReference type="SAM" id="MobiDB-lite"/>
    </source>
</evidence>